<comment type="caution">
    <text evidence="1">The sequence shown here is derived from an EMBL/GenBank/DDBJ whole genome shotgun (WGS) entry which is preliminary data.</text>
</comment>
<sequence length="128" mass="14300">MKHQCFAVKPDLREKRIAIFRKGPGAGTIGWVLEIRWATDKIIVDIFVYDDQGLEAFGIPKIVSVSIRKGLLAPAEKSETGLVSTEGYLRLLLYLVCAEVGKTCRHLYMKQAQRRALNLAQPSQSNAL</sequence>
<evidence type="ECO:0000313" key="1">
    <source>
        <dbReference type="EMBL" id="CAG8976821.1"/>
    </source>
</evidence>
<protein>
    <submittedName>
        <fullName evidence="1">Uncharacterized protein</fullName>
    </submittedName>
</protein>
<dbReference type="Proteomes" id="UP000701801">
    <property type="component" value="Unassembled WGS sequence"/>
</dbReference>
<proteinExistence type="predicted"/>
<dbReference type="OrthoDB" id="10341323at2759"/>
<dbReference type="AlphaFoldDB" id="A0A9N9LSM8"/>
<keyword evidence="2" id="KW-1185">Reference proteome</keyword>
<name>A0A9N9LSM8_9HELO</name>
<organism evidence="1 2">
    <name type="scientific">Hymenoscyphus albidus</name>
    <dbReference type="NCBI Taxonomy" id="595503"/>
    <lineage>
        <taxon>Eukaryota</taxon>
        <taxon>Fungi</taxon>
        <taxon>Dikarya</taxon>
        <taxon>Ascomycota</taxon>
        <taxon>Pezizomycotina</taxon>
        <taxon>Leotiomycetes</taxon>
        <taxon>Helotiales</taxon>
        <taxon>Helotiaceae</taxon>
        <taxon>Hymenoscyphus</taxon>
    </lineage>
</organism>
<gene>
    <name evidence="1" type="ORF">HYALB_00009085</name>
</gene>
<reference evidence="1" key="1">
    <citation type="submission" date="2021-07" db="EMBL/GenBank/DDBJ databases">
        <authorList>
            <person name="Durling M."/>
        </authorList>
    </citation>
    <scope>NUCLEOTIDE SEQUENCE</scope>
</reference>
<accession>A0A9N9LSM8</accession>
<dbReference type="EMBL" id="CAJVRM010000193">
    <property type="protein sequence ID" value="CAG8976821.1"/>
    <property type="molecule type" value="Genomic_DNA"/>
</dbReference>
<evidence type="ECO:0000313" key="2">
    <source>
        <dbReference type="Proteomes" id="UP000701801"/>
    </source>
</evidence>